<evidence type="ECO:0000259" key="6">
    <source>
        <dbReference type="Pfam" id="PF00884"/>
    </source>
</evidence>
<feature type="signal peptide" evidence="5">
    <location>
        <begin position="1"/>
        <end position="20"/>
    </location>
</feature>
<evidence type="ECO:0000256" key="1">
    <source>
        <dbReference type="ARBA" id="ARBA00008779"/>
    </source>
</evidence>
<keyword evidence="3 7" id="KW-0378">Hydrolase</keyword>
<dbReference type="Proteomes" id="UP000381093">
    <property type="component" value="Unassembled WGS sequence"/>
</dbReference>
<dbReference type="GO" id="GO:0046872">
    <property type="term" value="F:metal ion binding"/>
    <property type="evidence" value="ECO:0007669"/>
    <property type="project" value="UniProtKB-KW"/>
</dbReference>
<reference evidence="7 8" key="1">
    <citation type="submission" date="2019-09" db="EMBL/GenBank/DDBJ databases">
        <authorList>
            <person name="Chandra G."/>
            <person name="Truman W A."/>
        </authorList>
    </citation>
    <scope>NUCLEOTIDE SEQUENCE [LARGE SCALE GENOMIC DNA]</scope>
    <source>
        <strain evidence="7">PS710</strain>
    </source>
</reference>
<evidence type="ECO:0000313" key="7">
    <source>
        <dbReference type="EMBL" id="VVN69883.1"/>
    </source>
</evidence>
<dbReference type="GO" id="GO:0004065">
    <property type="term" value="F:arylsulfatase activity"/>
    <property type="evidence" value="ECO:0007669"/>
    <property type="project" value="UniProtKB-EC"/>
</dbReference>
<dbReference type="InterPro" id="IPR050738">
    <property type="entry name" value="Sulfatase"/>
</dbReference>
<dbReference type="CDD" id="cd16025">
    <property type="entry name" value="PAS_like"/>
    <property type="match status" value="1"/>
</dbReference>
<dbReference type="RefSeq" id="WP_150762895.1">
    <property type="nucleotide sequence ID" value="NZ_CABVHW010000001.1"/>
</dbReference>
<dbReference type="InterPro" id="IPR017850">
    <property type="entry name" value="Alkaline_phosphatase_core_sf"/>
</dbReference>
<evidence type="ECO:0000256" key="5">
    <source>
        <dbReference type="SAM" id="SignalP"/>
    </source>
</evidence>
<evidence type="ECO:0000256" key="2">
    <source>
        <dbReference type="ARBA" id="ARBA00022723"/>
    </source>
</evidence>
<feature type="chain" id="PRO_5022995711" evidence="5">
    <location>
        <begin position="21"/>
        <end position="545"/>
    </location>
</feature>
<proteinExistence type="inferred from homology"/>
<dbReference type="PROSITE" id="PS00149">
    <property type="entry name" value="SULFATASE_2"/>
    <property type="match status" value="1"/>
</dbReference>
<dbReference type="AlphaFoldDB" id="A0A5E7A243"/>
<dbReference type="Gene3D" id="3.30.1120.10">
    <property type="match status" value="1"/>
</dbReference>
<organism evidence="7 8">
    <name type="scientific">Pseudomonas fluorescens</name>
    <dbReference type="NCBI Taxonomy" id="294"/>
    <lineage>
        <taxon>Bacteria</taxon>
        <taxon>Pseudomonadati</taxon>
        <taxon>Pseudomonadota</taxon>
        <taxon>Gammaproteobacteria</taxon>
        <taxon>Pseudomonadales</taxon>
        <taxon>Pseudomonadaceae</taxon>
        <taxon>Pseudomonas</taxon>
    </lineage>
</organism>
<dbReference type="SUPFAM" id="SSF53649">
    <property type="entry name" value="Alkaline phosphatase-like"/>
    <property type="match status" value="1"/>
</dbReference>
<name>A0A5E7A243_PSEFL</name>
<sequence length="545" mass="59108" precursor="true">MTLLKRLALLAWLLPTSTFAAGQPNILMILADDLGFSDIASFGGEIATPSIDQLARQGVRLSSFYAAAACSPTRSMLISGTDSHLVGLGSMAEVLPFSPRLQGRPGYEGYLNQRAQSIAQRLKDGGYVTYMAGKWHLGKAAGQGPEAWGFDHSFSLLDGGASHFKPLAGSQVRIENVSYREDGKPVDLPDTFFSSNAYTDKLIGYIDAGRSSGKPFFAYAAYTAPHWPLQAPDAYLDKYRGRYAGGYDVIRTERLERIKQLGLFAQDFAPAPPADVPGKRWAQLSDAEREVEARKMEIYAAMVEHLDMNIGRLITHLKQIGEYDNTLIVFMSDNGAAGEDHAKGYSPSDAHTDNALANLGRKGSNVSYGYRWAEVSSTPMSLVKGTSAEGGIAVPAIIRLPARLGAAQGRVLHGYGRVDDLAPTFLALAGLPTGDTPAGKLPFTGQSLLPMLTGQAPGRTPQVASELFGQPYVRDGDWKLVSAYAPDGSPPNPDQPYRWRLFNLSRDRGETHDLAAEQLDRVATLKATWQRYVEWAGVVEPPVQP</sequence>
<evidence type="ECO:0000313" key="8">
    <source>
        <dbReference type="Proteomes" id="UP000381093"/>
    </source>
</evidence>
<keyword evidence="2" id="KW-0479">Metal-binding</keyword>
<dbReference type="InterPro" id="IPR024607">
    <property type="entry name" value="Sulfatase_CS"/>
</dbReference>
<comment type="similarity">
    <text evidence="1">Belongs to the sulfatase family.</text>
</comment>
<dbReference type="InterPro" id="IPR000917">
    <property type="entry name" value="Sulfatase_N"/>
</dbReference>
<dbReference type="Gene3D" id="3.40.720.10">
    <property type="entry name" value="Alkaline Phosphatase, subunit A"/>
    <property type="match status" value="1"/>
</dbReference>
<evidence type="ECO:0000256" key="3">
    <source>
        <dbReference type="ARBA" id="ARBA00022801"/>
    </source>
</evidence>
<feature type="domain" description="Sulfatase N-terminal" evidence="6">
    <location>
        <begin position="24"/>
        <end position="430"/>
    </location>
</feature>
<evidence type="ECO:0000256" key="4">
    <source>
        <dbReference type="ARBA" id="ARBA00022837"/>
    </source>
</evidence>
<protein>
    <submittedName>
        <fullName evidence="7">Arylsulfatase</fullName>
        <ecNumber evidence="7">3.1.6.1</ecNumber>
    </submittedName>
</protein>
<dbReference type="PANTHER" id="PTHR42693">
    <property type="entry name" value="ARYLSULFATASE FAMILY MEMBER"/>
    <property type="match status" value="1"/>
</dbReference>
<dbReference type="EMBL" id="CABVHW010000001">
    <property type="protein sequence ID" value="VVN69883.1"/>
    <property type="molecule type" value="Genomic_DNA"/>
</dbReference>
<dbReference type="PANTHER" id="PTHR42693:SF33">
    <property type="entry name" value="ARYLSULFATASE"/>
    <property type="match status" value="1"/>
</dbReference>
<keyword evidence="5" id="KW-0732">Signal</keyword>
<accession>A0A5E7A243</accession>
<gene>
    <name evidence="7" type="primary">atsA_1</name>
    <name evidence="7" type="ORF">PS710_00353</name>
</gene>
<dbReference type="EC" id="3.1.6.1" evidence="7"/>
<keyword evidence="4" id="KW-0106">Calcium</keyword>
<dbReference type="Pfam" id="PF00884">
    <property type="entry name" value="Sulfatase"/>
    <property type="match status" value="1"/>
</dbReference>